<sequence>MFYMKPHFYDSFACVAGSCPDTCCAGWQIVIDDASLLKYSRVQGGFGNRLLQSIDWEEGAFLQFDGRCSCLNEDNLCDLHQELGEGYLCDTCRNYPRHVEEFDGVRELSLSLSCPEATRIMLTCQETLQFINWETEEEEPDPDEEFDFLLFSCLNDAREILFQIIQNRREPVSVRMGKCLAIAEKLEQALEEGKIFEIGEELEMIRSQDGQEFTLPFRERKSFYDMLRKLELLREDWGEFLKEAGEILYDGDEETYQDSVDRFSPGKWEQYAEQLLMFFIYTYFNGAVYDEEFFSKAAFAVYSTEIIRDFYVAGCMLGKKAGEELFLETSWRYAREIEHSDQNLERVEGFLSLRKSTLDK</sequence>
<dbReference type="Proteomes" id="UP000779049">
    <property type="component" value="Unassembled WGS sequence"/>
</dbReference>
<gene>
    <name evidence="1" type="ORF">FLB61_12185</name>
</gene>
<evidence type="ECO:0008006" key="3">
    <source>
        <dbReference type="Google" id="ProtNLM"/>
    </source>
</evidence>
<accession>A0ABS7L9Y4</accession>
<name>A0ABS7L9Y4_9FIRM</name>
<dbReference type="RefSeq" id="WP_221920354.1">
    <property type="nucleotide sequence ID" value="NZ_CP173660.1"/>
</dbReference>
<protein>
    <recommendedName>
        <fullName evidence="3">Lysine-N-methylase</fullName>
    </recommendedName>
</protein>
<organism evidence="1 2">
    <name type="scientific">Sellimonas caecigallum</name>
    <dbReference type="NCBI Taxonomy" id="2592333"/>
    <lineage>
        <taxon>Bacteria</taxon>
        <taxon>Bacillati</taxon>
        <taxon>Bacillota</taxon>
        <taxon>Clostridia</taxon>
        <taxon>Lachnospirales</taxon>
        <taxon>Lachnospiraceae</taxon>
        <taxon>Sellimonas</taxon>
    </lineage>
</organism>
<reference evidence="1 2" key="1">
    <citation type="journal article" date="2020" name="New Microbes New Infect">
        <title>Sellimonas caecigallum sp. nov., description and genome sequence of a new member of the Sellimonas genus isolated from the cecum of feral chicken.</title>
        <authorList>
            <person name="Wongkuna S."/>
            <person name="Ghimire S."/>
            <person name="Antony L."/>
            <person name="Chankhamhaengdecha S."/>
            <person name="Janvilisri T."/>
            <person name="Scaria J."/>
        </authorList>
    </citation>
    <scope>NUCLEOTIDE SEQUENCE [LARGE SCALE GENOMIC DNA]</scope>
    <source>
        <strain evidence="1 2">SW451</strain>
    </source>
</reference>
<proteinExistence type="predicted"/>
<comment type="caution">
    <text evidence="1">The sequence shown here is derived from an EMBL/GenBank/DDBJ whole genome shotgun (WGS) entry which is preliminary data.</text>
</comment>
<dbReference type="NCBIfam" id="NF038110">
    <property type="entry name" value="Lys_methyl_FliB"/>
    <property type="match status" value="1"/>
</dbReference>
<evidence type="ECO:0000313" key="2">
    <source>
        <dbReference type="Proteomes" id="UP000779049"/>
    </source>
</evidence>
<keyword evidence="2" id="KW-1185">Reference proteome</keyword>
<dbReference type="EMBL" id="VIRV01000028">
    <property type="protein sequence ID" value="MBY0759822.1"/>
    <property type="molecule type" value="Genomic_DNA"/>
</dbReference>
<evidence type="ECO:0000313" key="1">
    <source>
        <dbReference type="EMBL" id="MBY0759822.1"/>
    </source>
</evidence>